<dbReference type="Proteomes" id="UP000183656">
    <property type="component" value="Unassembled WGS sequence"/>
</dbReference>
<sequence>MTANSAQSMSQKQADALRREWALLLKMGYASQWAPVQKMARQDEIVALLLQAGQALPRALTRQELLASVLIRKAEGGRNYVDLADIPQPWQEEFWAALHGCGRPIVEGVERAAYAWDWEGWVCSQAFSDPAVMRALHRLADYPALSVLAATRTQATKLDGRACRYLYEAAGSALAQYEVSENERAFMQQLGVVVPTNPREAEEVMLMSCLEVAQGVRAMPCSAQQANVMRVAAMVIGSSFPKSKKRLMEAAVRYFEVHPGEEVESAEVVRLGWVATLPRLRDRLEHKLRMARAQ</sequence>
<name>A0A1I7FW11_9BURK</name>
<evidence type="ECO:0000313" key="2">
    <source>
        <dbReference type="Proteomes" id="UP000183656"/>
    </source>
</evidence>
<reference evidence="1 2" key="1">
    <citation type="submission" date="2016-10" db="EMBL/GenBank/DDBJ databases">
        <authorList>
            <person name="de Groot N.N."/>
        </authorList>
    </citation>
    <scope>NUCLEOTIDE SEQUENCE [LARGE SCALE GENOMIC DNA]</scope>
    <source>
        <strain evidence="1 2">R-24608</strain>
    </source>
</reference>
<accession>A0A1I7FW11</accession>
<gene>
    <name evidence="1" type="ORF">SAMN04489707_100381</name>
</gene>
<protein>
    <submittedName>
        <fullName evidence="1">Uncharacterized protein</fullName>
    </submittedName>
</protein>
<dbReference type="RefSeq" id="WP_233494968.1">
    <property type="nucleotide sequence ID" value="NZ_CYIG01000001.1"/>
</dbReference>
<evidence type="ECO:0000313" key="1">
    <source>
        <dbReference type="EMBL" id="SFU40333.1"/>
    </source>
</evidence>
<proteinExistence type="predicted"/>
<dbReference type="EMBL" id="FPBX01000003">
    <property type="protein sequence ID" value="SFU40333.1"/>
    <property type="molecule type" value="Genomic_DNA"/>
</dbReference>
<dbReference type="AlphaFoldDB" id="A0A1I7FW11"/>
<organism evidence="1 2">
    <name type="scientific">Paenacidovorax caeni</name>
    <dbReference type="NCBI Taxonomy" id="343013"/>
    <lineage>
        <taxon>Bacteria</taxon>
        <taxon>Pseudomonadati</taxon>
        <taxon>Pseudomonadota</taxon>
        <taxon>Betaproteobacteria</taxon>
        <taxon>Burkholderiales</taxon>
        <taxon>Comamonadaceae</taxon>
        <taxon>Paenacidovorax</taxon>
    </lineage>
</organism>
<dbReference type="STRING" id="343013.SAMN04489707_100381"/>
<keyword evidence="2" id="KW-1185">Reference proteome</keyword>